<feature type="transmembrane region" description="Helical" evidence="1">
    <location>
        <begin position="43"/>
        <end position="60"/>
    </location>
</feature>
<keyword evidence="1" id="KW-1133">Transmembrane helix</keyword>
<accession>A0A1R0ZB75</accession>
<evidence type="ECO:0000256" key="1">
    <source>
        <dbReference type="SAM" id="Phobius"/>
    </source>
</evidence>
<keyword evidence="1" id="KW-0812">Transmembrane</keyword>
<keyword evidence="1" id="KW-0472">Membrane</keyword>
<protein>
    <submittedName>
        <fullName evidence="2">Uncharacterized protein</fullName>
    </submittedName>
</protein>
<dbReference type="EMBL" id="MPTW01000017">
    <property type="protein sequence ID" value="OME65852.1"/>
    <property type="molecule type" value="Genomic_DNA"/>
</dbReference>
<evidence type="ECO:0000313" key="2">
    <source>
        <dbReference type="EMBL" id="OME65852.1"/>
    </source>
</evidence>
<dbReference type="AlphaFoldDB" id="A0A1R0ZB75"/>
<dbReference type="Proteomes" id="UP000187425">
    <property type="component" value="Unassembled WGS sequence"/>
</dbReference>
<reference evidence="2 3" key="1">
    <citation type="submission" date="2016-11" db="EMBL/GenBank/DDBJ databases">
        <title>Paenibacillus species isolates.</title>
        <authorList>
            <person name="Beno S.M."/>
        </authorList>
    </citation>
    <scope>NUCLEOTIDE SEQUENCE [LARGE SCALE GENOMIC DNA]</scope>
    <source>
        <strain evidence="2 3">FSL H7-0443</strain>
    </source>
</reference>
<organism evidence="2 3">
    <name type="scientific">Paenibacillus odorifer</name>
    <dbReference type="NCBI Taxonomy" id="189426"/>
    <lineage>
        <taxon>Bacteria</taxon>
        <taxon>Bacillati</taxon>
        <taxon>Bacillota</taxon>
        <taxon>Bacilli</taxon>
        <taxon>Bacillales</taxon>
        <taxon>Paenibacillaceae</taxon>
        <taxon>Paenibacillus</taxon>
    </lineage>
</organism>
<sequence length="78" mass="9090">MNSSSLKVKPLTLSVYILPHMDKKGLNLKKIRFLIFIHKQSNSMMPFLFIIAGKSLLVNIDNLRRVKFVMKEGKIIFR</sequence>
<proteinExistence type="predicted"/>
<comment type="caution">
    <text evidence="2">The sequence shown here is derived from an EMBL/GenBank/DDBJ whole genome shotgun (WGS) entry which is preliminary data.</text>
</comment>
<evidence type="ECO:0000313" key="3">
    <source>
        <dbReference type="Proteomes" id="UP000187425"/>
    </source>
</evidence>
<gene>
    <name evidence="2" type="ORF">BSK65_24000</name>
</gene>
<name>A0A1R0ZB75_9BACL</name>